<evidence type="ECO:0000313" key="2">
    <source>
        <dbReference type="Proteomes" id="UP000035680"/>
    </source>
</evidence>
<evidence type="ECO:0000259" key="1">
    <source>
        <dbReference type="PROSITE" id="PS50181"/>
    </source>
</evidence>
<sequence>MSDLINLPLLPQHILIKIFGYVDWENLINIKLVENFDQESSPNSECTLTDNHACLTLAMLVAFDSSHQNQKTLPTFPNFVNP</sequence>
<organism evidence="2 3">
    <name type="scientific">Strongyloides venezuelensis</name>
    <name type="common">Threadworm</name>
    <dbReference type="NCBI Taxonomy" id="75913"/>
    <lineage>
        <taxon>Eukaryota</taxon>
        <taxon>Metazoa</taxon>
        <taxon>Ecdysozoa</taxon>
        <taxon>Nematoda</taxon>
        <taxon>Chromadorea</taxon>
        <taxon>Rhabditida</taxon>
        <taxon>Tylenchina</taxon>
        <taxon>Panagrolaimomorpha</taxon>
        <taxon>Strongyloidoidea</taxon>
        <taxon>Strongyloididae</taxon>
        <taxon>Strongyloides</taxon>
    </lineage>
</organism>
<dbReference type="Proteomes" id="UP000035680">
    <property type="component" value="Unassembled WGS sequence"/>
</dbReference>
<dbReference type="AlphaFoldDB" id="A0A0K0G5S5"/>
<name>A0A0K0G5S5_STRVS</name>
<proteinExistence type="predicted"/>
<dbReference type="InterPro" id="IPR001810">
    <property type="entry name" value="F-box_dom"/>
</dbReference>
<reference evidence="2" key="1">
    <citation type="submission" date="2014-07" db="EMBL/GenBank/DDBJ databases">
        <authorList>
            <person name="Martin A.A"/>
            <person name="De Silva N."/>
        </authorList>
    </citation>
    <scope>NUCLEOTIDE SEQUENCE</scope>
</reference>
<reference evidence="3" key="2">
    <citation type="submission" date="2015-08" db="UniProtKB">
        <authorList>
            <consortium name="WormBaseParasite"/>
        </authorList>
    </citation>
    <scope>IDENTIFICATION</scope>
</reference>
<dbReference type="WBParaSite" id="SVE_2009800.1">
    <property type="protein sequence ID" value="SVE_2009800.1"/>
    <property type="gene ID" value="SVE_2009800"/>
</dbReference>
<dbReference type="PROSITE" id="PS50181">
    <property type="entry name" value="FBOX"/>
    <property type="match status" value="1"/>
</dbReference>
<evidence type="ECO:0000313" key="3">
    <source>
        <dbReference type="WBParaSite" id="SVE_2009800.1"/>
    </source>
</evidence>
<feature type="domain" description="F-box" evidence="1">
    <location>
        <begin position="4"/>
        <end position="33"/>
    </location>
</feature>
<keyword evidence="2" id="KW-1185">Reference proteome</keyword>
<accession>A0A0K0G5S5</accession>
<protein>
    <submittedName>
        <fullName evidence="3">F-box domain-containing protein</fullName>
    </submittedName>
</protein>